<dbReference type="RefSeq" id="WP_171635660.1">
    <property type="nucleotide sequence ID" value="NZ_WHNY01000075.1"/>
</dbReference>
<organism evidence="2 3">
    <name type="scientific">Paenibacillus plantarum</name>
    <dbReference type="NCBI Taxonomy" id="2654975"/>
    <lineage>
        <taxon>Bacteria</taxon>
        <taxon>Bacillati</taxon>
        <taxon>Bacillota</taxon>
        <taxon>Bacilli</taxon>
        <taxon>Bacillales</taxon>
        <taxon>Paenibacillaceae</taxon>
        <taxon>Paenibacillus</taxon>
    </lineage>
</organism>
<protein>
    <recommendedName>
        <fullName evidence="4">DUF3899 domain-containing protein</fullName>
    </recommendedName>
</protein>
<evidence type="ECO:0008006" key="4">
    <source>
        <dbReference type="Google" id="ProtNLM"/>
    </source>
</evidence>
<keyword evidence="1" id="KW-1133">Transmembrane helix</keyword>
<comment type="caution">
    <text evidence="2">The sequence shown here is derived from an EMBL/GenBank/DDBJ whole genome shotgun (WGS) entry which is preliminary data.</text>
</comment>
<dbReference type="EMBL" id="WHNY01000075">
    <property type="protein sequence ID" value="NOU68371.1"/>
    <property type="molecule type" value="Genomic_DNA"/>
</dbReference>
<proteinExistence type="predicted"/>
<evidence type="ECO:0000313" key="3">
    <source>
        <dbReference type="Proteomes" id="UP000653578"/>
    </source>
</evidence>
<accession>A0ABX1XK53</accession>
<keyword evidence="1" id="KW-0812">Transmembrane</keyword>
<evidence type="ECO:0000313" key="2">
    <source>
        <dbReference type="EMBL" id="NOU68371.1"/>
    </source>
</evidence>
<keyword evidence="3" id="KW-1185">Reference proteome</keyword>
<feature type="transmembrane region" description="Helical" evidence="1">
    <location>
        <begin position="12"/>
        <end position="31"/>
    </location>
</feature>
<feature type="transmembrane region" description="Helical" evidence="1">
    <location>
        <begin position="91"/>
        <end position="115"/>
    </location>
</feature>
<feature type="transmembrane region" description="Helical" evidence="1">
    <location>
        <begin position="43"/>
        <end position="63"/>
    </location>
</feature>
<name>A0ABX1XK53_9BACL</name>
<gene>
    <name evidence="2" type="ORF">GC096_30555</name>
</gene>
<keyword evidence="1" id="KW-0472">Membrane</keyword>
<reference evidence="2 3" key="1">
    <citation type="submission" date="2019-10" db="EMBL/GenBank/DDBJ databases">
        <title>Description of Paenibacillus humi sp. nov.</title>
        <authorList>
            <person name="Carlier A."/>
            <person name="Qi S."/>
        </authorList>
    </citation>
    <scope>NUCLEOTIDE SEQUENCE [LARGE SCALE GENOMIC DNA]</scope>
    <source>
        <strain evidence="2 3">LMG 31461</strain>
    </source>
</reference>
<sequence length="123" mass="14286">MTSYKFRPFLSLIGFCIFIFTILVIVAFRLATDPGSKMLLSTFSAVLSVFTLLWGIMGVIELISLIKKANRMKADYKNEQISREEYRRGRISLKVCFIANVSYLVIFSFQLWYVISNWDTFNV</sequence>
<evidence type="ECO:0000256" key="1">
    <source>
        <dbReference type="SAM" id="Phobius"/>
    </source>
</evidence>
<dbReference type="Proteomes" id="UP000653578">
    <property type="component" value="Unassembled WGS sequence"/>
</dbReference>